<evidence type="ECO:0000256" key="1">
    <source>
        <dbReference type="SAM" id="MobiDB-lite"/>
    </source>
</evidence>
<reference evidence="2" key="1">
    <citation type="submission" date="2020-05" db="EMBL/GenBank/DDBJ databases">
        <title>Mycena genomes resolve the evolution of fungal bioluminescence.</title>
        <authorList>
            <person name="Tsai I.J."/>
        </authorList>
    </citation>
    <scope>NUCLEOTIDE SEQUENCE</scope>
    <source>
        <strain evidence="2">160909Yilan</strain>
    </source>
</reference>
<dbReference type="Proteomes" id="UP000623467">
    <property type="component" value="Unassembled WGS sequence"/>
</dbReference>
<feature type="region of interest" description="Disordered" evidence="1">
    <location>
        <begin position="176"/>
        <end position="197"/>
    </location>
</feature>
<comment type="caution">
    <text evidence="2">The sequence shown here is derived from an EMBL/GenBank/DDBJ whole genome shotgun (WGS) entry which is preliminary data.</text>
</comment>
<feature type="compositionally biased region" description="Basic and acidic residues" evidence="1">
    <location>
        <begin position="54"/>
        <end position="71"/>
    </location>
</feature>
<dbReference type="AlphaFoldDB" id="A0A8H6Y3A5"/>
<feature type="region of interest" description="Disordered" evidence="1">
    <location>
        <begin position="37"/>
        <end position="81"/>
    </location>
</feature>
<protein>
    <submittedName>
        <fullName evidence="2">Uncharacterized protein</fullName>
    </submittedName>
</protein>
<evidence type="ECO:0000313" key="2">
    <source>
        <dbReference type="EMBL" id="KAF7351139.1"/>
    </source>
</evidence>
<accession>A0A8H6Y3A5</accession>
<gene>
    <name evidence="2" type="ORF">MSAN_01676400</name>
</gene>
<proteinExistence type="predicted"/>
<dbReference type="OrthoDB" id="3051604at2759"/>
<keyword evidence="3" id="KW-1185">Reference proteome</keyword>
<dbReference type="EMBL" id="JACAZH010000014">
    <property type="protein sequence ID" value="KAF7351139.1"/>
    <property type="molecule type" value="Genomic_DNA"/>
</dbReference>
<organism evidence="2 3">
    <name type="scientific">Mycena sanguinolenta</name>
    <dbReference type="NCBI Taxonomy" id="230812"/>
    <lineage>
        <taxon>Eukaryota</taxon>
        <taxon>Fungi</taxon>
        <taxon>Dikarya</taxon>
        <taxon>Basidiomycota</taxon>
        <taxon>Agaricomycotina</taxon>
        <taxon>Agaricomycetes</taxon>
        <taxon>Agaricomycetidae</taxon>
        <taxon>Agaricales</taxon>
        <taxon>Marasmiineae</taxon>
        <taxon>Mycenaceae</taxon>
        <taxon>Mycena</taxon>
    </lineage>
</organism>
<evidence type="ECO:0000313" key="3">
    <source>
        <dbReference type="Proteomes" id="UP000623467"/>
    </source>
</evidence>
<name>A0A8H6Y3A5_9AGAR</name>
<feature type="compositionally biased region" description="Polar residues" evidence="1">
    <location>
        <begin position="37"/>
        <end position="48"/>
    </location>
</feature>
<sequence>MTRGRFCDFASTPTLYLATLLNFTSILEPTEIQCPPTAQQCVATTQTPPRKKSRDREHKKQVTPEEKEAAKTKRSATEVLQEKKEEWAAGLKPWTGDERMRWPLGTLALFKADAKGAFKLTEAEMLTLPHESIPNSGKSYSYYALSDVKALARRKFLAGASLVDLSADSHVLENAGVQKKHTDNGQRNRGNWGDASTAVRNAVKRARATT</sequence>